<dbReference type="PANTHER" id="PTHR30175:SF1">
    <property type="entry name" value="PTS SYSTEM ARBUTIN-, CELLOBIOSE-, AND SALICIN-SPECIFIC EIIBC COMPONENT-RELATED"/>
    <property type="match status" value="1"/>
</dbReference>
<evidence type="ECO:0000256" key="8">
    <source>
        <dbReference type="ARBA" id="ARBA00022777"/>
    </source>
</evidence>
<keyword evidence="6" id="KW-0598">Phosphotransferase system</keyword>
<evidence type="ECO:0000256" key="7">
    <source>
        <dbReference type="ARBA" id="ARBA00022692"/>
    </source>
</evidence>
<feature type="domain" description="PTS EIIC type-1" evidence="14">
    <location>
        <begin position="119"/>
        <end position="475"/>
    </location>
</feature>
<keyword evidence="7 12" id="KW-0812">Transmembrane</keyword>
<feature type="transmembrane region" description="Helical" evidence="12">
    <location>
        <begin position="396"/>
        <end position="421"/>
    </location>
</feature>
<feature type="transmembrane region" description="Helical" evidence="12">
    <location>
        <begin position="254"/>
        <end position="275"/>
    </location>
</feature>
<evidence type="ECO:0000313" key="15">
    <source>
        <dbReference type="EMBL" id="SHE92282.1"/>
    </source>
</evidence>
<evidence type="ECO:0000256" key="6">
    <source>
        <dbReference type="ARBA" id="ARBA00022683"/>
    </source>
</evidence>
<dbReference type="InterPro" id="IPR018113">
    <property type="entry name" value="PTrfase_EIIB_Cys"/>
</dbReference>
<evidence type="ECO:0000256" key="10">
    <source>
        <dbReference type="ARBA" id="ARBA00023136"/>
    </source>
</evidence>
<dbReference type="PROSITE" id="PS01035">
    <property type="entry name" value="PTS_EIIB_TYPE_1_CYS"/>
    <property type="match status" value="1"/>
</dbReference>
<keyword evidence="3" id="KW-1003">Cell membrane</keyword>
<evidence type="ECO:0000256" key="9">
    <source>
        <dbReference type="ARBA" id="ARBA00022989"/>
    </source>
</evidence>
<dbReference type="GO" id="GO:0009401">
    <property type="term" value="P:phosphoenolpyruvate-dependent sugar phosphotransferase system"/>
    <property type="evidence" value="ECO:0007669"/>
    <property type="project" value="UniProtKB-KW"/>
</dbReference>
<dbReference type="GO" id="GO:0090589">
    <property type="term" value="F:protein-phosphocysteine-trehalose phosphotransferase system transporter activity"/>
    <property type="evidence" value="ECO:0007669"/>
    <property type="project" value="TreeGrafter"/>
</dbReference>
<protein>
    <submittedName>
        <fullName evidence="15">PTS system, beta-glucosides-specific IIC component</fullName>
    </submittedName>
</protein>
<evidence type="ECO:0000256" key="3">
    <source>
        <dbReference type="ARBA" id="ARBA00022475"/>
    </source>
</evidence>
<feature type="transmembrane region" description="Helical" evidence="12">
    <location>
        <begin position="185"/>
        <end position="203"/>
    </location>
</feature>
<evidence type="ECO:0000256" key="2">
    <source>
        <dbReference type="ARBA" id="ARBA00022448"/>
    </source>
</evidence>
<dbReference type="PROSITE" id="PS51103">
    <property type="entry name" value="PTS_EIIC_TYPE_1"/>
    <property type="match status" value="1"/>
</dbReference>
<accession>A0A1M4XGI8</accession>
<organism evidence="15 16">
    <name type="scientific">Atopostipes suicloacalis DSM 15692</name>
    <dbReference type="NCBI Taxonomy" id="1121025"/>
    <lineage>
        <taxon>Bacteria</taxon>
        <taxon>Bacillati</taxon>
        <taxon>Bacillota</taxon>
        <taxon>Bacilli</taxon>
        <taxon>Lactobacillales</taxon>
        <taxon>Carnobacteriaceae</taxon>
        <taxon>Atopostipes</taxon>
    </lineage>
</organism>
<name>A0A1M4XGI8_9LACT</name>
<dbReference type="Pfam" id="PF02378">
    <property type="entry name" value="PTS_EIIC"/>
    <property type="match status" value="1"/>
</dbReference>
<dbReference type="PROSITE" id="PS51098">
    <property type="entry name" value="PTS_EIIB_TYPE_1"/>
    <property type="match status" value="1"/>
</dbReference>
<evidence type="ECO:0000256" key="1">
    <source>
        <dbReference type="ARBA" id="ARBA00004651"/>
    </source>
</evidence>
<gene>
    <name evidence="15" type="ORF">SAMN02745249_01430</name>
</gene>
<dbReference type="EMBL" id="FQUF01000021">
    <property type="protein sequence ID" value="SHE92282.1"/>
    <property type="molecule type" value="Genomic_DNA"/>
</dbReference>
<evidence type="ECO:0000259" key="13">
    <source>
        <dbReference type="PROSITE" id="PS51098"/>
    </source>
</evidence>
<evidence type="ECO:0000256" key="12">
    <source>
        <dbReference type="SAM" id="Phobius"/>
    </source>
</evidence>
<dbReference type="GO" id="GO:0015771">
    <property type="term" value="P:trehalose transport"/>
    <property type="evidence" value="ECO:0007669"/>
    <property type="project" value="TreeGrafter"/>
</dbReference>
<dbReference type="SUPFAM" id="SSF55604">
    <property type="entry name" value="Glucose permease domain IIB"/>
    <property type="match status" value="1"/>
</dbReference>
<feature type="transmembrane region" description="Helical" evidence="12">
    <location>
        <begin position="117"/>
        <end position="138"/>
    </location>
</feature>
<dbReference type="Proteomes" id="UP000184128">
    <property type="component" value="Unassembled WGS sequence"/>
</dbReference>
<proteinExistence type="predicted"/>
<feature type="transmembrane region" description="Helical" evidence="12">
    <location>
        <begin position="330"/>
        <end position="356"/>
    </location>
</feature>
<keyword evidence="8" id="KW-0418">Kinase</keyword>
<evidence type="ECO:0000256" key="4">
    <source>
        <dbReference type="ARBA" id="ARBA00022597"/>
    </source>
</evidence>
<dbReference type="PANTHER" id="PTHR30175">
    <property type="entry name" value="PHOSPHOTRANSFERASE SYSTEM TRANSPORT PROTEIN"/>
    <property type="match status" value="1"/>
</dbReference>
<keyword evidence="5" id="KW-0808">Transferase</keyword>
<dbReference type="STRING" id="1121025.SAMN02745249_01430"/>
<dbReference type="InterPro" id="IPR003352">
    <property type="entry name" value="PTS_EIIC"/>
</dbReference>
<dbReference type="GO" id="GO:0005886">
    <property type="term" value="C:plasma membrane"/>
    <property type="evidence" value="ECO:0007669"/>
    <property type="project" value="UniProtKB-SubCell"/>
</dbReference>
<feature type="domain" description="PTS EIIB type-1" evidence="13">
    <location>
        <begin position="9"/>
        <end position="91"/>
    </location>
</feature>
<reference evidence="15 16" key="1">
    <citation type="submission" date="2016-11" db="EMBL/GenBank/DDBJ databases">
        <authorList>
            <person name="Jaros S."/>
            <person name="Januszkiewicz K."/>
            <person name="Wedrychowicz H."/>
        </authorList>
    </citation>
    <scope>NUCLEOTIDE SEQUENCE [LARGE SCALE GENOMIC DNA]</scope>
    <source>
        <strain evidence="15 16">DSM 15692</strain>
    </source>
</reference>
<evidence type="ECO:0000259" key="14">
    <source>
        <dbReference type="PROSITE" id="PS51103"/>
    </source>
</evidence>
<sequence>MAKKETDYKQLAEEILALVGGEENIDNVIHCITRLRFYLKDDSKADKESLEDLSGVMGIVEANNQFQVIVGQAVDEIYKELTALLPNQQEEKEAESPSRFKDQKTFMGKVRYGFNQVIGVITGAVMPIIHILAASGIIKSVLAIGTTSGWITESGSAYLIINAMADTVFYFLPILIGYNAAKRLGGNPVLTAVIGGVIMYPSILEAAEEELLILSVGPVDFPYVAYTYSIFPMILAAWLVKILEDRVRKWLPSYIQSIFTPIIVMSIVVAVTFLFTGPVITWISLGLAEGLQVLLSWNAAIFGGIIAGLYQILVIFGLHWGIIPIYVNDFALLGYSYLSAIVSFSIVGQAGAALGVAVKSKKPKIKELGYAGTISAFCGITEPAIYGINLRFRRPFIAASIGSAVGGFFTGLLRVNMWSIIGSIIGLPSYIDPDAGINSNFWYAVMITILTLVVSCLITYFWGYNDDMKMEQKREKPKNPGKVVPE</sequence>
<comment type="subcellular location">
    <subcellularLocation>
        <location evidence="1">Cell membrane</location>
        <topology evidence="1">Multi-pass membrane protein</topology>
    </subcellularLocation>
</comment>
<feature type="transmembrane region" description="Helical" evidence="12">
    <location>
        <begin position="295"/>
        <end position="318"/>
    </location>
</feature>
<feature type="active site" description="Phosphocysteine intermediate; for EIIB activity" evidence="11">
    <location>
        <position position="31"/>
    </location>
</feature>
<dbReference type="InterPro" id="IPR013013">
    <property type="entry name" value="PTS_EIIC_1"/>
</dbReference>
<dbReference type="OrthoDB" id="9769191at2"/>
<feature type="transmembrane region" description="Helical" evidence="12">
    <location>
        <begin position="158"/>
        <end position="178"/>
    </location>
</feature>
<dbReference type="GO" id="GO:0016301">
    <property type="term" value="F:kinase activity"/>
    <property type="evidence" value="ECO:0007669"/>
    <property type="project" value="UniProtKB-KW"/>
</dbReference>
<dbReference type="Gene3D" id="3.30.1360.60">
    <property type="entry name" value="Glucose permease domain IIB"/>
    <property type="match status" value="1"/>
</dbReference>
<dbReference type="FunFam" id="3.30.1360.60:FF:000001">
    <property type="entry name" value="PTS system glucose-specific IIBC component PtsG"/>
    <property type="match status" value="1"/>
</dbReference>
<dbReference type="AlphaFoldDB" id="A0A1M4XGI8"/>
<dbReference type="InterPro" id="IPR036878">
    <property type="entry name" value="Glu_permease_IIB"/>
</dbReference>
<dbReference type="InterPro" id="IPR050558">
    <property type="entry name" value="PTS_Sugar-Specific_Components"/>
</dbReference>
<keyword evidence="2" id="KW-0813">Transport</keyword>
<evidence type="ECO:0000256" key="11">
    <source>
        <dbReference type="PROSITE-ProRule" id="PRU00421"/>
    </source>
</evidence>
<keyword evidence="4" id="KW-0762">Sugar transport</keyword>
<dbReference type="GO" id="GO:0008982">
    <property type="term" value="F:protein-N(PI)-phosphohistidine-sugar phosphotransferase activity"/>
    <property type="evidence" value="ECO:0007669"/>
    <property type="project" value="InterPro"/>
</dbReference>
<evidence type="ECO:0000313" key="16">
    <source>
        <dbReference type="Proteomes" id="UP000184128"/>
    </source>
</evidence>
<keyword evidence="10 12" id="KW-0472">Membrane</keyword>
<dbReference type="InterPro" id="IPR001996">
    <property type="entry name" value="PTS_IIB_1"/>
</dbReference>
<dbReference type="CDD" id="cd00212">
    <property type="entry name" value="PTS_IIB_glc"/>
    <property type="match status" value="1"/>
</dbReference>
<feature type="transmembrane region" description="Helical" evidence="12">
    <location>
        <begin position="368"/>
        <end position="389"/>
    </location>
</feature>
<evidence type="ECO:0000256" key="5">
    <source>
        <dbReference type="ARBA" id="ARBA00022679"/>
    </source>
</evidence>
<feature type="transmembrane region" description="Helical" evidence="12">
    <location>
        <begin position="441"/>
        <end position="464"/>
    </location>
</feature>
<keyword evidence="9 12" id="KW-1133">Transmembrane helix</keyword>
<keyword evidence="16" id="KW-1185">Reference proteome</keyword>
<feature type="transmembrane region" description="Helical" evidence="12">
    <location>
        <begin position="223"/>
        <end position="242"/>
    </location>
</feature>
<dbReference type="RefSeq" id="WP_073298178.1">
    <property type="nucleotide sequence ID" value="NZ_FQUF01000021.1"/>
</dbReference>
<dbReference type="Pfam" id="PF00367">
    <property type="entry name" value="PTS_EIIB"/>
    <property type="match status" value="1"/>
</dbReference>